<evidence type="ECO:0000313" key="2">
    <source>
        <dbReference type="Proteomes" id="UP001552299"/>
    </source>
</evidence>
<dbReference type="AlphaFoldDB" id="A0ABD0VDA9"/>
<name>A0ABD0VDA9_DENTH</name>
<accession>A0ABD0VDA9</accession>
<dbReference type="Proteomes" id="UP001552299">
    <property type="component" value="Unassembled WGS sequence"/>
</dbReference>
<dbReference type="EMBL" id="JANQDX010000006">
    <property type="protein sequence ID" value="KAL0923028.1"/>
    <property type="molecule type" value="Genomic_DNA"/>
</dbReference>
<gene>
    <name evidence="1" type="ORF">M5K25_007070</name>
</gene>
<comment type="caution">
    <text evidence="1">The sequence shown here is derived from an EMBL/GenBank/DDBJ whole genome shotgun (WGS) entry which is preliminary data.</text>
</comment>
<sequence>MRRSDREGSDRAIGGLGVCRCWVQSKEDVAGQVRGVCVRKLGCGMEEFGKREMSGFRRAGCQSASCYKSLQLRGFRRGGTHSQSATIGDLCSGFRSVE</sequence>
<evidence type="ECO:0000313" key="1">
    <source>
        <dbReference type="EMBL" id="KAL0923028.1"/>
    </source>
</evidence>
<keyword evidence="2" id="KW-1185">Reference proteome</keyword>
<protein>
    <submittedName>
        <fullName evidence="1">Uncharacterized protein</fullName>
    </submittedName>
</protein>
<reference evidence="1 2" key="1">
    <citation type="journal article" date="2024" name="Plant Biotechnol. J.">
        <title>Dendrobium thyrsiflorum genome and its molecular insights into genes involved in important horticultural traits.</title>
        <authorList>
            <person name="Chen B."/>
            <person name="Wang J.Y."/>
            <person name="Zheng P.J."/>
            <person name="Li K.L."/>
            <person name="Liang Y.M."/>
            <person name="Chen X.F."/>
            <person name="Zhang C."/>
            <person name="Zhao X."/>
            <person name="He X."/>
            <person name="Zhang G.Q."/>
            <person name="Liu Z.J."/>
            <person name="Xu Q."/>
        </authorList>
    </citation>
    <scope>NUCLEOTIDE SEQUENCE [LARGE SCALE GENOMIC DNA]</scope>
    <source>
        <strain evidence="1">GZMU011</strain>
    </source>
</reference>
<proteinExistence type="predicted"/>
<organism evidence="1 2">
    <name type="scientific">Dendrobium thyrsiflorum</name>
    <name type="common">Pinecone-like raceme dendrobium</name>
    <name type="synonym">Orchid</name>
    <dbReference type="NCBI Taxonomy" id="117978"/>
    <lineage>
        <taxon>Eukaryota</taxon>
        <taxon>Viridiplantae</taxon>
        <taxon>Streptophyta</taxon>
        <taxon>Embryophyta</taxon>
        <taxon>Tracheophyta</taxon>
        <taxon>Spermatophyta</taxon>
        <taxon>Magnoliopsida</taxon>
        <taxon>Liliopsida</taxon>
        <taxon>Asparagales</taxon>
        <taxon>Orchidaceae</taxon>
        <taxon>Epidendroideae</taxon>
        <taxon>Malaxideae</taxon>
        <taxon>Dendrobiinae</taxon>
        <taxon>Dendrobium</taxon>
    </lineage>
</organism>